<organism evidence="2 3">
    <name type="scientific">Couchioplanes caeruleus</name>
    <dbReference type="NCBI Taxonomy" id="56438"/>
    <lineage>
        <taxon>Bacteria</taxon>
        <taxon>Bacillati</taxon>
        <taxon>Actinomycetota</taxon>
        <taxon>Actinomycetes</taxon>
        <taxon>Micromonosporales</taxon>
        <taxon>Micromonosporaceae</taxon>
        <taxon>Couchioplanes</taxon>
    </lineage>
</organism>
<dbReference type="CDD" id="cd09731">
    <property type="entry name" value="Cse2_I-E"/>
    <property type="match status" value="1"/>
</dbReference>
<dbReference type="EMBL" id="RJKL01000001">
    <property type="protein sequence ID" value="ROP28986.1"/>
    <property type="molecule type" value="Genomic_DNA"/>
</dbReference>
<name>A0A3N1GFU6_9ACTN</name>
<dbReference type="AlphaFoldDB" id="A0A3N1GFU6"/>
<dbReference type="RefSeq" id="WP_084556670.1">
    <property type="nucleotide sequence ID" value="NZ_RJKL01000001.1"/>
</dbReference>
<dbReference type="InterPro" id="IPR013382">
    <property type="entry name" value="CRISPR-assoc_prot_Cse2"/>
</dbReference>
<proteinExistence type="predicted"/>
<evidence type="ECO:0000313" key="3">
    <source>
        <dbReference type="Proteomes" id="UP000271683"/>
    </source>
</evidence>
<dbReference type="NCBIfam" id="TIGR02548">
    <property type="entry name" value="casB_cse2"/>
    <property type="match status" value="1"/>
</dbReference>
<protein>
    <submittedName>
        <fullName evidence="2">CRISPR-associated Cse2 family protein</fullName>
    </submittedName>
</protein>
<comment type="caution">
    <text evidence="2">The sequence shown here is derived from an EMBL/GenBank/DDBJ whole genome shotgun (WGS) entry which is preliminary data.</text>
</comment>
<feature type="region of interest" description="Disordered" evidence="1">
    <location>
        <begin position="1"/>
        <end position="21"/>
    </location>
</feature>
<dbReference type="OrthoDB" id="4808431at2"/>
<dbReference type="Pfam" id="PF09485">
    <property type="entry name" value="CRISPR_Cse2"/>
    <property type="match status" value="1"/>
</dbReference>
<dbReference type="Proteomes" id="UP000271683">
    <property type="component" value="Unassembled WGS sequence"/>
</dbReference>
<dbReference type="InterPro" id="IPR038287">
    <property type="entry name" value="Cse2_sf"/>
</dbReference>
<gene>
    <name evidence="2" type="ORF">EDD30_1767</name>
</gene>
<reference evidence="2 3" key="1">
    <citation type="submission" date="2018-11" db="EMBL/GenBank/DDBJ databases">
        <title>Sequencing the genomes of 1000 actinobacteria strains.</title>
        <authorList>
            <person name="Klenk H.-P."/>
        </authorList>
    </citation>
    <scope>NUCLEOTIDE SEQUENCE [LARGE SCALE GENOMIC DNA]</scope>
    <source>
        <strain evidence="2 3">DSM 43634</strain>
    </source>
</reference>
<evidence type="ECO:0000313" key="2">
    <source>
        <dbReference type="EMBL" id="ROP28986.1"/>
    </source>
</evidence>
<accession>A0A3N1GFU6</accession>
<dbReference type="Gene3D" id="1.10.520.40">
    <property type="entry name" value="CRISPR-associated protein Cse2"/>
    <property type="match status" value="1"/>
</dbReference>
<evidence type="ECO:0000256" key="1">
    <source>
        <dbReference type="SAM" id="MobiDB-lite"/>
    </source>
</evidence>
<sequence length="211" mass="23442">MTIPAPTPPRVRRRRPFGQHTAQTVFALQNRMLGRRDPAAVAVMSKLRGAVTRPPGSEYAVLDVTSVPDRFFRRPPGDAPVDEEWAKHTALTLYAVHQQSLSSPMHADGVSLGSALSRLAREAESGTAVRRRFTALGNAMTYEGLTYHLRGLIGLLKQRRIPLDYGLLADDLLDFRHPDGRDRVRALWGRDFYRTSQDAAEEPRSVAGEAS</sequence>